<dbReference type="Proteomes" id="UP000682892">
    <property type="component" value="Unassembled WGS sequence"/>
</dbReference>
<comment type="subcellular location">
    <subcellularLocation>
        <location evidence="1">Nucleus</location>
    </subcellularLocation>
</comment>
<reference evidence="3" key="1">
    <citation type="submission" date="2005-10" db="EMBL/GenBank/DDBJ databases">
        <authorList>
            <person name="Loftus B.J."/>
            <person name="Nene V.M."/>
            <person name="Hannick L.I."/>
            <person name="Bidwell S."/>
            <person name="Haas B."/>
            <person name="Amedeo P."/>
            <person name="Orvis J."/>
            <person name="Wortman J.R."/>
            <person name="White O.R."/>
            <person name="Salzberg S."/>
            <person name="Shumway M."/>
            <person name="Koo H."/>
            <person name="Zhao Y."/>
            <person name="Holmes M."/>
            <person name="Miller J."/>
            <person name="Schatz M."/>
            <person name="Pop M."/>
            <person name="Pai G."/>
            <person name="Utterback T."/>
            <person name="Rogers Y.-H."/>
            <person name="Kravitz S."/>
            <person name="Fraser C.M."/>
        </authorList>
    </citation>
    <scope>NUCLEOTIDE SEQUENCE</scope>
    <source>
        <strain evidence="3">Liverpool</strain>
    </source>
</reference>
<organism evidence="3 4">
    <name type="scientific">Aedes aegypti</name>
    <name type="common">Yellowfever mosquito</name>
    <name type="synonym">Culex aegypti</name>
    <dbReference type="NCBI Taxonomy" id="7159"/>
    <lineage>
        <taxon>Eukaryota</taxon>
        <taxon>Metazoa</taxon>
        <taxon>Ecdysozoa</taxon>
        <taxon>Arthropoda</taxon>
        <taxon>Hexapoda</taxon>
        <taxon>Insecta</taxon>
        <taxon>Pterygota</taxon>
        <taxon>Neoptera</taxon>
        <taxon>Endopterygota</taxon>
        <taxon>Diptera</taxon>
        <taxon>Nematocera</taxon>
        <taxon>Culicoidea</taxon>
        <taxon>Culicidae</taxon>
        <taxon>Culicinae</taxon>
        <taxon>Aedini</taxon>
        <taxon>Aedes</taxon>
        <taxon>Stegomyia</taxon>
    </lineage>
</organism>
<dbReference type="PaxDb" id="7159-AAEL017283-PA"/>
<gene>
    <name evidence="3" type="ORF">AaeL_AAEL017283</name>
</gene>
<dbReference type="AlphaFoldDB" id="J9HY09"/>
<sequence length="374" mass="42353">MEELNPDDDNLMEIEIKEELLEDLEQLPEESIQEPDVLLVNPDPLVFIPPLTQRPDLIEAVPGPSGKQKRKNSNRVLYDASSIDKLLDQIRSGNLTAYQAAKKSGVPRTTLQYRLSSKWKNKGSRGPNTIFTEEEEREIVQQLLNLEQRGIPLTQRAVVFKVTKYLKAKPRTTPFKEGQPGSSKTVEQKDSTLGDILIEDVAMNSKEKSYISFETEMLTESDDSKVLTQMIVEGDSESESRDDNEIDQSSPKKRSKVENCQMNEVGSSSPTLPSKSDPICFAKEHICSYPRITAHFCKVAKKTKYQSCFMDVTGMYIAYISKCGETSQEPVSSKVYNNLLQNERAKDPKLPTTCDECQHVEKFDSESQYDFLNK</sequence>
<evidence type="ECO:0000256" key="2">
    <source>
        <dbReference type="SAM" id="MobiDB-lite"/>
    </source>
</evidence>
<dbReference type="HOGENOM" id="CLU_740137_0_0_1"/>
<name>J9HY09_AEDAE</name>
<dbReference type="InterPro" id="IPR009057">
    <property type="entry name" value="Homeodomain-like_sf"/>
</dbReference>
<evidence type="ECO:0000313" key="3">
    <source>
        <dbReference type="EMBL" id="EJY57365.1"/>
    </source>
</evidence>
<dbReference type="EMBL" id="CH477213">
    <property type="protein sequence ID" value="EJY57365.1"/>
    <property type="molecule type" value="Genomic_DNA"/>
</dbReference>
<dbReference type="VEuPathDB" id="VectorBase:AAEL023120"/>
<dbReference type="GO" id="GO:0005634">
    <property type="term" value="C:nucleus"/>
    <property type="evidence" value="ECO:0007669"/>
    <property type="project" value="UniProtKB-SubCell"/>
</dbReference>
<evidence type="ECO:0000313" key="4">
    <source>
        <dbReference type="Proteomes" id="UP000682892"/>
    </source>
</evidence>
<reference evidence="3" key="3">
    <citation type="submission" date="2012-09" db="EMBL/GenBank/DDBJ databases">
        <authorList>
            <consortium name="VectorBase"/>
        </authorList>
    </citation>
    <scope>NUCLEOTIDE SEQUENCE</scope>
    <source>
        <strain evidence="3">Liverpool</strain>
    </source>
</reference>
<feature type="region of interest" description="Disordered" evidence="2">
    <location>
        <begin position="233"/>
        <end position="273"/>
    </location>
</feature>
<proteinExistence type="predicted"/>
<dbReference type="Gene3D" id="1.10.10.60">
    <property type="entry name" value="Homeodomain-like"/>
    <property type="match status" value="1"/>
</dbReference>
<protein>
    <submittedName>
        <fullName evidence="3">AAEL017283-PA</fullName>
    </submittedName>
</protein>
<accession>J9HY09</accession>
<dbReference type="SUPFAM" id="SSF46689">
    <property type="entry name" value="Homeodomain-like"/>
    <property type="match status" value="1"/>
</dbReference>
<feature type="compositionally biased region" description="Polar residues" evidence="2">
    <location>
        <begin position="258"/>
        <end position="273"/>
    </location>
</feature>
<reference evidence="3" key="2">
    <citation type="journal article" date="2007" name="Science">
        <title>Genome sequence of Aedes aegypti, a major arbovirus vector.</title>
        <authorList>
            <person name="Nene V."/>
            <person name="Wortman J.R."/>
            <person name="Lawson D."/>
            <person name="Haas B."/>
            <person name="Kodira C."/>
            <person name="Tu Z.J."/>
            <person name="Loftus B."/>
            <person name="Xi Z."/>
            <person name="Megy K."/>
            <person name="Grabherr M."/>
            <person name="Ren Q."/>
            <person name="Zdobnov E.M."/>
            <person name="Lobo N.F."/>
            <person name="Campbell K.S."/>
            <person name="Brown S.E."/>
            <person name="Bonaldo M.F."/>
            <person name="Zhu J."/>
            <person name="Sinkins S.P."/>
            <person name="Hogenkamp D.G."/>
            <person name="Amedeo P."/>
            <person name="Arensburger P."/>
            <person name="Atkinson P.W."/>
            <person name="Bidwell S."/>
            <person name="Biedler J."/>
            <person name="Birney E."/>
            <person name="Bruggner R.V."/>
            <person name="Costas J."/>
            <person name="Coy M.R."/>
            <person name="Crabtree J."/>
            <person name="Crawford M."/>
            <person name="Debruyn B."/>
            <person name="Decaprio D."/>
            <person name="Eiglmeier K."/>
            <person name="Eisenstadt E."/>
            <person name="El-Dorry H."/>
            <person name="Gelbart W.M."/>
            <person name="Gomes S.L."/>
            <person name="Hammond M."/>
            <person name="Hannick L.I."/>
            <person name="Hogan J.R."/>
            <person name="Holmes M.H."/>
            <person name="Jaffe D."/>
            <person name="Johnston J.S."/>
            <person name="Kennedy R.C."/>
            <person name="Koo H."/>
            <person name="Kravitz S."/>
            <person name="Kriventseva E.V."/>
            <person name="Kulp D."/>
            <person name="Labutti K."/>
            <person name="Lee E."/>
            <person name="Li S."/>
            <person name="Lovin D.D."/>
            <person name="Mao C."/>
            <person name="Mauceli E."/>
            <person name="Menck C.F."/>
            <person name="Miller J.R."/>
            <person name="Montgomery P."/>
            <person name="Mori A."/>
            <person name="Nascimento A.L."/>
            <person name="Naveira H.F."/>
            <person name="Nusbaum C."/>
            <person name="O'leary S."/>
            <person name="Orvis J."/>
            <person name="Pertea M."/>
            <person name="Quesneville H."/>
            <person name="Reidenbach K.R."/>
            <person name="Rogers Y.H."/>
            <person name="Roth C.W."/>
            <person name="Schneider J.R."/>
            <person name="Schatz M."/>
            <person name="Shumway M."/>
            <person name="Stanke M."/>
            <person name="Stinson E.O."/>
            <person name="Tubio J.M."/>
            <person name="Vanzee J.P."/>
            <person name="Verjovski-Almeida S."/>
            <person name="Werner D."/>
            <person name="White O."/>
            <person name="Wyder S."/>
            <person name="Zeng Q."/>
            <person name="Zhao Q."/>
            <person name="Zhao Y."/>
            <person name="Hill C.A."/>
            <person name="Raikhel A.S."/>
            <person name="Soares M.B."/>
            <person name="Knudson D.L."/>
            <person name="Lee N.H."/>
            <person name="Galagan J."/>
            <person name="Salzberg S.L."/>
            <person name="Paulsen I.T."/>
            <person name="Dimopoulos G."/>
            <person name="Collins F.H."/>
            <person name="Birren B."/>
            <person name="Fraser-Liggett C.M."/>
            <person name="Severson D.W."/>
        </authorList>
    </citation>
    <scope>NUCLEOTIDE SEQUENCE [LARGE SCALE GENOMIC DNA]</scope>
    <source>
        <strain evidence="3">Liverpool</strain>
    </source>
</reference>
<dbReference type="VEuPathDB" id="VectorBase:AAEL017283"/>
<evidence type="ECO:0000256" key="1">
    <source>
        <dbReference type="ARBA" id="ARBA00004123"/>
    </source>
</evidence>